<evidence type="ECO:0000256" key="8">
    <source>
        <dbReference type="SAM" id="Phobius"/>
    </source>
</evidence>
<dbReference type="AlphaFoldDB" id="A0A1I7L505"/>
<dbReference type="EMBL" id="FPBV01000025">
    <property type="protein sequence ID" value="SFV04790.1"/>
    <property type="molecule type" value="Genomic_DNA"/>
</dbReference>
<dbReference type="GO" id="GO:0005886">
    <property type="term" value="C:plasma membrane"/>
    <property type="evidence" value="ECO:0007669"/>
    <property type="project" value="UniProtKB-SubCell"/>
</dbReference>
<keyword evidence="11" id="KW-1185">Reference proteome</keyword>
<feature type="transmembrane region" description="Helical" evidence="8">
    <location>
        <begin position="288"/>
        <end position="307"/>
    </location>
</feature>
<proteinExistence type="inferred from homology"/>
<evidence type="ECO:0000256" key="7">
    <source>
        <dbReference type="ARBA" id="ARBA00023136"/>
    </source>
</evidence>
<evidence type="ECO:0000256" key="2">
    <source>
        <dbReference type="ARBA" id="ARBA00008335"/>
    </source>
</evidence>
<dbReference type="RefSeq" id="WP_074955873.1">
    <property type="nucleotide sequence ID" value="NZ_FPBV01000025.1"/>
</dbReference>
<dbReference type="PANTHER" id="PTHR43271:SF1">
    <property type="entry name" value="INNER MEMBRANE TRANSPORT PROTEIN YNFM"/>
    <property type="match status" value="1"/>
</dbReference>
<keyword evidence="7 8" id="KW-0472">Membrane</keyword>
<feature type="transmembrane region" description="Helical" evidence="8">
    <location>
        <begin position="223"/>
        <end position="244"/>
    </location>
</feature>
<feature type="transmembrane region" description="Helical" evidence="8">
    <location>
        <begin position="259"/>
        <end position="276"/>
    </location>
</feature>
<comment type="similarity">
    <text evidence="2">Belongs to the major facilitator superfamily.</text>
</comment>
<organism evidence="10 11">
    <name type="scientific">Alicyclobacillus macrosporangiidus</name>
    <dbReference type="NCBI Taxonomy" id="392015"/>
    <lineage>
        <taxon>Bacteria</taxon>
        <taxon>Bacillati</taxon>
        <taxon>Bacillota</taxon>
        <taxon>Bacilli</taxon>
        <taxon>Bacillales</taxon>
        <taxon>Alicyclobacillaceae</taxon>
        <taxon>Alicyclobacillus</taxon>
    </lineage>
</organism>
<dbReference type="OrthoDB" id="63984at2"/>
<feature type="transmembrane region" description="Helical" evidence="8">
    <location>
        <begin position="80"/>
        <end position="98"/>
    </location>
</feature>
<dbReference type="InterPro" id="IPR036259">
    <property type="entry name" value="MFS_trans_sf"/>
</dbReference>
<evidence type="ECO:0000313" key="10">
    <source>
        <dbReference type="EMBL" id="SFV04790.1"/>
    </source>
</evidence>
<evidence type="ECO:0000313" key="11">
    <source>
        <dbReference type="Proteomes" id="UP000183508"/>
    </source>
</evidence>
<dbReference type="Proteomes" id="UP000183508">
    <property type="component" value="Unassembled WGS sequence"/>
</dbReference>
<dbReference type="eggNOG" id="COG2814">
    <property type="taxonomic scope" value="Bacteria"/>
</dbReference>
<evidence type="ECO:0000256" key="5">
    <source>
        <dbReference type="ARBA" id="ARBA00022692"/>
    </source>
</evidence>
<feature type="transmembrane region" description="Helical" evidence="8">
    <location>
        <begin position="348"/>
        <end position="367"/>
    </location>
</feature>
<keyword evidence="5 8" id="KW-0812">Transmembrane</keyword>
<protein>
    <submittedName>
        <fullName evidence="10">MFS transporter, YNFM family, putative membrane transport protein</fullName>
    </submittedName>
</protein>
<feature type="transmembrane region" description="Helical" evidence="8">
    <location>
        <begin position="104"/>
        <end position="127"/>
    </location>
</feature>
<evidence type="ECO:0000256" key="6">
    <source>
        <dbReference type="ARBA" id="ARBA00022989"/>
    </source>
</evidence>
<dbReference type="Pfam" id="PF07690">
    <property type="entry name" value="MFS_1"/>
    <property type="match status" value="1"/>
</dbReference>
<name>A0A1I7L505_9BACL</name>
<accession>A0A1I7L505</accession>
<sequence>MTYIQQGTPEFRKASFGLFIGAWVTFTILYCIQPLLPAFSQHFQVSPAVSSLSLSVTTAALAIGMLFMASLSHRYGPKRLMTFSLLASAILVLISAWVRDFASLLVVRALQGIALAGLPSIAMGYLGEEVDPKSLGYAMGLYIAGNTVGGMSGRIITGMISDWLSWRWALGFLGALGVVLGVVFWWILPVARNFQPRRVNEPVRQRFRRALGVYAGHLRDTGLLCLFGIAFLLMGGQVALYNYIGYQLMAPPYRLSQTAVGWLFVVYTVGTFSSAWMGRVADRHGRRLTLWIGTSTMALGALITLPMGLVWKVLGLAVFTFGFFASHSIASGWVGWRAAGNKAEASSLYLLFYYMGSSVGGFCGGLFWSAFAWRGVIAMILGFTVLAMGLQMRLSRLTRTVTAASSRGGTV</sequence>
<evidence type="ECO:0000256" key="3">
    <source>
        <dbReference type="ARBA" id="ARBA00022448"/>
    </source>
</evidence>
<feature type="transmembrane region" description="Helical" evidence="8">
    <location>
        <begin position="139"/>
        <end position="160"/>
    </location>
</feature>
<feature type="transmembrane region" description="Helical" evidence="8">
    <location>
        <begin position="373"/>
        <end position="390"/>
    </location>
</feature>
<dbReference type="PANTHER" id="PTHR43271">
    <property type="entry name" value="BLL2771 PROTEIN"/>
    <property type="match status" value="1"/>
</dbReference>
<gene>
    <name evidence="10" type="ORF">SAMN05421543_12516</name>
</gene>
<evidence type="ECO:0000259" key="9">
    <source>
        <dbReference type="PROSITE" id="PS50850"/>
    </source>
</evidence>
<dbReference type="PROSITE" id="PS50850">
    <property type="entry name" value="MFS"/>
    <property type="match status" value="1"/>
</dbReference>
<dbReference type="InterPro" id="IPR011701">
    <property type="entry name" value="MFS"/>
</dbReference>
<dbReference type="InterPro" id="IPR020846">
    <property type="entry name" value="MFS_dom"/>
</dbReference>
<feature type="domain" description="Major facilitator superfamily (MFS) profile" evidence="9">
    <location>
        <begin position="10"/>
        <end position="393"/>
    </location>
</feature>
<feature type="transmembrane region" description="Helical" evidence="8">
    <location>
        <begin position="16"/>
        <end position="36"/>
    </location>
</feature>
<keyword evidence="6 8" id="KW-1133">Transmembrane helix</keyword>
<evidence type="ECO:0000256" key="4">
    <source>
        <dbReference type="ARBA" id="ARBA00022475"/>
    </source>
</evidence>
<dbReference type="CDD" id="cd17324">
    <property type="entry name" value="MFS_NepI_like"/>
    <property type="match status" value="1"/>
</dbReference>
<feature type="transmembrane region" description="Helical" evidence="8">
    <location>
        <begin position="166"/>
        <end position="188"/>
    </location>
</feature>
<feature type="transmembrane region" description="Helical" evidence="8">
    <location>
        <begin position="48"/>
        <end position="68"/>
    </location>
</feature>
<dbReference type="SUPFAM" id="SSF103473">
    <property type="entry name" value="MFS general substrate transporter"/>
    <property type="match status" value="1"/>
</dbReference>
<evidence type="ECO:0000256" key="1">
    <source>
        <dbReference type="ARBA" id="ARBA00004651"/>
    </source>
</evidence>
<feature type="transmembrane region" description="Helical" evidence="8">
    <location>
        <begin position="313"/>
        <end position="336"/>
    </location>
</feature>
<dbReference type="GO" id="GO:0022857">
    <property type="term" value="F:transmembrane transporter activity"/>
    <property type="evidence" value="ECO:0007669"/>
    <property type="project" value="InterPro"/>
</dbReference>
<keyword evidence="3" id="KW-0813">Transport</keyword>
<reference evidence="11" key="1">
    <citation type="submission" date="2016-10" db="EMBL/GenBank/DDBJ databases">
        <authorList>
            <person name="Varghese N."/>
        </authorList>
    </citation>
    <scope>NUCLEOTIDE SEQUENCE [LARGE SCALE GENOMIC DNA]</scope>
    <source>
        <strain evidence="11">DSM 17980</strain>
    </source>
</reference>
<keyword evidence="4" id="KW-1003">Cell membrane</keyword>
<comment type="subcellular location">
    <subcellularLocation>
        <location evidence="1">Cell membrane</location>
        <topology evidence="1">Multi-pass membrane protein</topology>
    </subcellularLocation>
</comment>
<dbReference type="Gene3D" id="1.20.1250.20">
    <property type="entry name" value="MFS general substrate transporter like domains"/>
    <property type="match status" value="1"/>
</dbReference>
<dbReference type="STRING" id="392015.SAMN05421543_12516"/>